<evidence type="ECO:0000256" key="6">
    <source>
        <dbReference type="ARBA" id="ARBA00022833"/>
    </source>
</evidence>
<dbReference type="PROSITE" id="PS50162">
    <property type="entry name" value="RECA_2"/>
    <property type="match status" value="1"/>
</dbReference>
<comment type="function">
    <text evidence="11">Plays a role in repairing double-strand DNA breaks, probably involving stabilizing or processing branched DNA or blocked replication forks.</text>
</comment>
<accession>A0A7T0G248</accession>
<dbReference type="GO" id="GO:0140664">
    <property type="term" value="F:ATP-dependent DNA damage sensor activity"/>
    <property type="evidence" value="ECO:0007669"/>
    <property type="project" value="InterPro"/>
</dbReference>
<dbReference type="InterPro" id="IPR014774">
    <property type="entry name" value="KaiC-like_dom"/>
</dbReference>
<dbReference type="PANTHER" id="PTHR32472:SF10">
    <property type="entry name" value="DNA REPAIR PROTEIN RADA-LIKE PROTEIN"/>
    <property type="match status" value="1"/>
</dbReference>
<sequence>MAKATSIFVCQNCGHQSSKWMGKCPGCEGWNSLAEESAPSKTTKARPMHGGPAKGVMALSEIQAVDVVRAPTGIGELDRVLGGGLTPGSLTLIGGDPGIGKSTLLLQCLAGFASQGKKALYISGEESPTQIKQRAERLGAVSDNFLVCSEICIEDVLNLLDKVKPDVMVFDSIQTFYTNELSSAPGSIGQVRETAFRILQYIKAHSIPGFLVGHITKDGAISGPKSLEHIVDTVIYFEGERGAGYRVLRAVKNRFGPTPELGVFEMRDGGLREVDNPSEIFLSERRADSPGSVIVSSLEGSRPLLVEVQALAAASNSIGMPRRMGTGFDQNRLALLIAIMEKKLGLALQGEDIFINIVGGFRLSEPAGDLGVAAAIAGSFRNHLGLPKTAVMGEVGLTGEVRPVNQLETRLAEAEKLGFENCVVPFSSRNEKSERKTALKIYPVKTLEEAFDILFET</sequence>
<dbReference type="Gene3D" id="3.40.50.300">
    <property type="entry name" value="P-loop containing nucleotide triphosphate hydrolases"/>
    <property type="match status" value="1"/>
</dbReference>
<dbReference type="InterPro" id="IPR003593">
    <property type="entry name" value="AAA+_ATPase"/>
</dbReference>
<dbReference type="SUPFAM" id="SSF52540">
    <property type="entry name" value="P-loop containing nucleoside triphosphate hydrolases"/>
    <property type="match status" value="1"/>
</dbReference>
<dbReference type="PANTHER" id="PTHR32472">
    <property type="entry name" value="DNA REPAIR PROTEIN RADA"/>
    <property type="match status" value="1"/>
</dbReference>
<dbReference type="Pfam" id="PF13541">
    <property type="entry name" value="ChlI"/>
    <property type="match status" value="1"/>
</dbReference>
<dbReference type="FunFam" id="3.40.50.300:FF:000050">
    <property type="entry name" value="DNA repair protein RadA"/>
    <property type="match status" value="1"/>
</dbReference>
<feature type="domain" description="RecA family profile 1" evidence="14">
    <location>
        <begin position="66"/>
        <end position="215"/>
    </location>
</feature>
<keyword evidence="8 11" id="KW-0346">Stress response</keyword>
<feature type="short sequence motif" description="RadA KNRFG motif" evidence="11">
    <location>
        <begin position="252"/>
        <end position="256"/>
    </location>
</feature>
<keyword evidence="1 11" id="KW-0479">Metal-binding</keyword>
<dbReference type="NCBIfam" id="TIGR00416">
    <property type="entry name" value="sms"/>
    <property type="match status" value="1"/>
</dbReference>
<feature type="region of interest" description="Lon-protease-like" evidence="11">
    <location>
        <begin position="352"/>
        <end position="457"/>
    </location>
</feature>
<keyword evidence="9 11" id="KW-0238">DNA-binding</keyword>
<evidence type="ECO:0000256" key="10">
    <source>
        <dbReference type="ARBA" id="ARBA00023204"/>
    </source>
</evidence>
<dbReference type="PRINTS" id="PR01874">
    <property type="entry name" value="DNAREPAIRADA"/>
</dbReference>
<dbReference type="InterPro" id="IPR020588">
    <property type="entry name" value="RecA_ATP-bd"/>
</dbReference>
<dbReference type="GO" id="GO:0016787">
    <property type="term" value="F:hydrolase activity"/>
    <property type="evidence" value="ECO:0007669"/>
    <property type="project" value="UniProtKB-KW"/>
</dbReference>
<dbReference type="SUPFAM" id="SSF54211">
    <property type="entry name" value="Ribosomal protein S5 domain 2-like"/>
    <property type="match status" value="1"/>
</dbReference>
<gene>
    <name evidence="11 15" type="primary">radA</name>
    <name evidence="15" type="ORF">G3M78_00410</name>
</gene>
<evidence type="ECO:0000256" key="4">
    <source>
        <dbReference type="ARBA" id="ARBA00022771"/>
    </source>
</evidence>
<dbReference type="AlphaFoldDB" id="A0A7T0G248"/>
<dbReference type="Proteomes" id="UP000594464">
    <property type="component" value="Chromosome"/>
</dbReference>
<evidence type="ECO:0000256" key="9">
    <source>
        <dbReference type="ARBA" id="ARBA00023125"/>
    </source>
</evidence>
<evidence type="ECO:0000256" key="11">
    <source>
        <dbReference type="HAMAP-Rule" id="MF_01498"/>
    </source>
</evidence>
<dbReference type="GO" id="GO:0008270">
    <property type="term" value="F:zinc ion binding"/>
    <property type="evidence" value="ECO:0007669"/>
    <property type="project" value="UniProtKB-KW"/>
</dbReference>
<keyword evidence="10 11" id="KW-0234">DNA repair</keyword>
<dbReference type="GO" id="GO:0005829">
    <property type="term" value="C:cytosol"/>
    <property type="evidence" value="ECO:0007669"/>
    <property type="project" value="TreeGrafter"/>
</dbReference>
<keyword evidence="5" id="KW-0378">Hydrolase</keyword>
<dbReference type="Pfam" id="PF18073">
    <property type="entry name" value="Zn_ribbon_LapB"/>
    <property type="match status" value="1"/>
</dbReference>
<evidence type="ECO:0000256" key="12">
    <source>
        <dbReference type="NCBIfam" id="TIGR00416"/>
    </source>
</evidence>
<dbReference type="InterPro" id="IPR041166">
    <property type="entry name" value="Rubredoxin_2"/>
</dbReference>
<evidence type="ECO:0000256" key="13">
    <source>
        <dbReference type="RuleBase" id="RU003555"/>
    </source>
</evidence>
<evidence type="ECO:0000256" key="3">
    <source>
        <dbReference type="ARBA" id="ARBA00022763"/>
    </source>
</evidence>
<dbReference type="GO" id="GO:0005524">
    <property type="term" value="F:ATP binding"/>
    <property type="evidence" value="ECO:0007669"/>
    <property type="project" value="UniProtKB-UniRule"/>
</dbReference>
<name>A0A7T0G248_9BACT</name>
<dbReference type="KEGG" id="nva:G3M78_00410"/>
<reference evidence="16" key="1">
    <citation type="submission" date="2020-02" db="EMBL/GenBank/DDBJ databases">
        <title>Genomic and physiological characterization of two novel Nitrospinaceae genera.</title>
        <authorList>
            <person name="Mueller A.J."/>
            <person name="Jung M.-Y."/>
            <person name="Strachan C.R."/>
            <person name="Herbold C.W."/>
            <person name="Kirkegaard R.H."/>
            <person name="Daims H."/>
        </authorList>
    </citation>
    <scope>NUCLEOTIDE SEQUENCE [LARGE SCALE GENOMIC DNA]</scope>
</reference>
<dbReference type="InterPro" id="IPR020568">
    <property type="entry name" value="Ribosomal_Su5_D2-typ_SF"/>
</dbReference>
<evidence type="ECO:0000313" key="16">
    <source>
        <dbReference type="Proteomes" id="UP000594464"/>
    </source>
</evidence>
<keyword evidence="4 13" id="KW-0863">Zinc-finger</keyword>
<evidence type="ECO:0000256" key="1">
    <source>
        <dbReference type="ARBA" id="ARBA00022723"/>
    </source>
</evidence>
<keyword evidence="6 13" id="KW-0862">Zinc</keyword>
<dbReference type="InterPro" id="IPR027417">
    <property type="entry name" value="P-loop_NTPase"/>
</dbReference>
<dbReference type="GO" id="GO:0000725">
    <property type="term" value="P:recombinational repair"/>
    <property type="evidence" value="ECO:0007669"/>
    <property type="project" value="UniProtKB-UniRule"/>
</dbReference>
<dbReference type="SMART" id="SM00382">
    <property type="entry name" value="AAA"/>
    <property type="match status" value="1"/>
</dbReference>
<dbReference type="Gene3D" id="3.30.230.10">
    <property type="match status" value="1"/>
</dbReference>
<keyword evidence="2 11" id="KW-0547">Nucleotide-binding</keyword>
<dbReference type="Pfam" id="PF06745">
    <property type="entry name" value="ATPase"/>
    <property type="match status" value="1"/>
</dbReference>
<organism evidence="15 16">
    <name type="scientific">Candidatus Nitrohelix vancouverensis</name>
    <dbReference type="NCBI Taxonomy" id="2705534"/>
    <lineage>
        <taxon>Bacteria</taxon>
        <taxon>Pseudomonadati</taxon>
        <taxon>Nitrospinota/Tectimicrobiota group</taxon>
        <taxon>Nitrospinota</taxon>
        <taxon>Nitrospinia</taxon>
        <taxon>Nitrospinales</taxon>
        <taxon>Nitrospinaceae</taxon>
        <taxon>Candidatus Nitrohelix</taxon>
    </lineage>
</organism>
<keyword evidence="7 11" id="KW-0067">ATP-binding</keyword>
<comment type="similarity">
    <text evidence="11 13">Belongs to the RecA family. RadA subfamily.</text>
</comment>
<dbReference type="GO" id="GO:0003684">
    <property type="term" value="F:damaged DNA binding"/>
    <property type="evidence" value="ECO:0007669"/>
    <property type="project" value="InterPro"/>
</dbReference>
<keyword evidence="3 11" id="KW-0227">DNA damage</keyword>
<comment type="domain">
    <text evidence="11">The middle region has homology to RecA with ATPase motifs including the RadA KNRFG motif, while the C-terminus is homologous to Lon protease.</text>
</comment>
<dbReference type="HAMAP" id="MF_01498">
    <property type="entry name" value="RadA_bact"/>
    <property type="match status" value="1"/>
</dbReference>
<evidence type="ECO:0000313" key="15">
    <source>
        <dbReference type="EMBL" id="QPJ63950.1"/>
    </source>
</evidence>
<dbReference type="InterPro" id="IPR014721">
    <property type="entry name" value="Ribsml_uS5_D2-typ_fold_subgr"/>
</dbReference>
<dbReference type="InterPro" id="IPR004504">
    <property type="entry name" value="DNA_repair_RadA"/>
</dbReference>
<dbReference type="EMBL" id="CP048620">
    <property type="protein sequence ID" value="QPJ63950.1"/>
    <property type="molecule type" value="Genomic_DNA"/>
</dbReference>
<protein>
    <recommendedName>
        <fullName evidence="11 12">DNA repair protein RadA</fullName>
    </recommendedName>
</protein>
<evidence type="ECO:0000256" key="8">
    <source>
        <dbReference type="ARBA" id="ARBA00023016"/>
    </source>
</evidence>
<dbReference type="CDD" id="cd01121">
    <property type="entry name" value="RadA_SMS_N"/>
    <property type="match status" value="1"/>
</dbReference>
<evidence type="ECO:0000259" key="14">
    <source>
        <dbReference type="PROSITE" id="PS50162"/>
    </source>
</evidence>
<feature type="binding site" evidence="11">
    <location>
        <begin position="95"/>
        <end position="102"/>
    </location>
    <ligand>
        <name>ATP</name>
        <dbReference type="ChEBI" id="CHEBI:30616"/>
    </ligand>
</feature>
<evidence type="ECO:0000256" key="7">
    <source>
        <dbReference type="ARBA" id="ARBA00022840"/>
    </source>
</evidence>
<comment type="function">
    <text evidence="13">DNA-dependent ATPase involved in processing of recombination intermediates, plays a role in repairing DNA breaks. Stimulates the branch migration of RecA-mediated strand transfer reactions, allowing the 3' invading strand to extend heteroduplex DNA faster. Binds ssDNA in the presence of ADP but not other nucleotides, has ATPase activity that is stimulated by ssDNA and various branched DNA structures, but inhibited by SSB. Does not have RecA's homology-searching function.</text>
</comment>
<proteinExistence type="inferred from homology"/>
<evidence type="ECO:0000256" key="5">
    <source>
        <dbReference type="ARBA" id="ARBA00022801"/>
    </source>
</evidence>
<evidence type="ECO:0000256" key="2">
    <source>
        <dbReference type="ARBA" id="ARBA00022741"/>
    </source>
</evidence>